<protein>
    <recommendedName>
        <fullName evidence="10">Parathyroid hormone-related protein</fullName>
    </recommendedName>
</protein>
<dbReference type="SMART" id="SM00087">
    <property type="entry name" value="PTH"/>
    <property type="match status" value="1"/>
</dbReference>
<feature type="compositionally biased region" description="Basic residues" evidence="6">
    <location>
        <begin position="134"/>
        <end position="145"/>
    </location>
</feature>
<feature type="region of interest" description="Disordered" evidence="6">
    <location>
        <begin position="115"/>
        <end position="164"/>
    </location>
</feature>
<dbReference type="InterPro" id="IPR003626">
    <property type="entry name" value="PTH-rel"/>
</dbReference>
<dbReference type="GO" id="GO:0030282">
    <property type="term" value="P:bone mineralization"/>
    <property type="evidence" value="ECO:0007669"/>
    <property type="project" value="InterPro"/>
</dbReference>
<evidence type="ECO:0000256" key="4">
    <source>
        <dbReference type="ARBA" id="ARBA00022685"/>
    </source>
</evidence>
<evidence type="ECO:0000313" key="8">
    <source>
        <dbReference type="EMBL" id="PWA28496.1"/>
    </source>
</evidence>
<keyword evidence="4" id="KW-0165">Cleavage on pair of basic residues</keyword>
<dbReference type="AlphaFoldDB" id="A0A315VZ34"/>
<dbReference type="PANTHER" id="PTHR17223:SF0">
    <property type="entry name" value="PARATHYROID HORMONE-RELATED PROTEIN"/>
    <property type="match status" value="1"/>
</dbReference>
<feature type="signal peptide" evidence="7">
    <location>
        <begin position="1"/>
        <end position="25"/>
    </location>
</feature>
<dbReference type="Proteomes" id="UP000250572">
    <property type="component" value="Unassembled WGS sequence"/>
</dbReference>
<accession>A0A315VZ34</accession>
<evidence type="ECO:0000256" key="5">
    <source>
        <dbReference type="ARBA" id="ARBA00022702"/>
    </source>
</evidence>
<comment type="subcellular location">
    <subcellularLocation>
        <location evidence="1">Secreted</location>
    </subcellularLocation>
</comment>
<keyword evidence="9" id="KW-1185">Reference proteome</keyword>
<dbReference type="EMBL" id="NHOQ01000831">
    <property type="protein sequence ID" value="PWA28496.1"/>
    <property type="molecule type" value="Genomic_DNA"/>
</dbReference>
<dbReference type="InterPro" id="IPR001415">
    <property type="entry name" value="PTH/PTH-rel"/>
</dbReference>
<keyword evidence="7" id="KW-0732">Signal</keyword>
<sequence>MFALVLLHQWSLAVLLLCFPVTFEGRTADVLINRTRRSVSHAQLLHDKSRSIQEYRRRTWLQELLEEVHTAGEHPPPVQSRTQSQVFSGSSLQQKPQGASKDLLERVNLDGAVPHLTQETNKAAAYKEHDLKVATKRKKKVRLGRRRENEKKRRRARAATGKGP</sequence>
<gene>
    <name evidence="8" type="ORF">CCH79_00016314</name>
</gene>
<evidence type="ECO:0000256" key="3">
    <source>
        <dbReference type="ARBA" id="ARBA00022525"/>
    </source>
</evidence>
<dbReference type="GO" id="GO:0005179">
    <property type="term" value="F:hormone activity"/>
    <property type="evidence" value="ECO:0007669"/>
    <property type="project" value="UniProtKB-KW"/>
</dbReference>
<comment type="caution">
    <text evidence="8">The sequence shown here is derived from an EMBL/GenBank/DDBJ whole genome shotgun (WGS) entry which is preliminary data.</text>
</comment>
<feature type="compositionally biased region" description="Polar residues" evidence="6">
    <location>
        <begin position="79"/>
        <end position="97"/>
    </location>
</feature>
<feature type="chain" id="PRO_5016458384" description="Parathyroid hormone-related protein" evidence="7">
    <location>
        <begin position="26"/>
        <end position="164"/>
    </location>
</feature>
<name>A0A315VZ34_GAMAF</name>
<dbReference type="STRING" id="33528.ENSGAFP00000022565"/>
<evidence type="ECO:0000256" key="6">
    <source>
        <dbReference type="SAM" id="MobiDB-lite"/>
    </source>
</evidence>
<evidence type="ECO:0000256" key="1">
    <source>
        <dbReference type="ARBA" id="ARBA00004613"/>
    </source>
</evidence>
<dbReference type="PANTHER" id="PTHR17223">
    <property type="entry name" value="PARATHYROID HORMONE-RELATED"/>
    <property type="match status" value="1"/>
</dbReference>
<organism evidence="8 9">
    <name type="scientific">Gambusia affinis</name>
    <name type="common">Western mosquitofish</name>
    <name type="synonym">Heterandria affinis</name>
    <dbReference type="NCBI Taxonomy" id="33528"/>
    <lineage>
        <taxon>Eukaryota</taxon>
        <taxon>Metazoa</taxon>
        <taxon>Chordata</taxon>
        <taxon>Craniata</taxon>
        <taxon>Vertebrata</taxon>
        <taxon>Euteleostomi</taxon>
        <taxon>Actinopterygii</taxon>
        <taxon>Neopterygii</taxon>
        <taxon>Teleostei</taxon>
        <taxon>Neoteleostei</taxon>
        <taxon>Acanthomorphata</taxon>
        <taxon>Ovalentaria</taxon>
        <taxon>Atherinomorphae</taxon>
        <taxon>Cyprinodontiformes</taxon>
        <taxon>Poeciliidae</taxon>
        <taxon>Poeciliinae</taxon>
        <taxon>Gambusia</taxon>
    </lineage>
</organism>
<reference evidence="8 9" key="1">
    <citation type="journal article" date="2018" name="G3 (Bethesda)">
        <title>A High-Quality Reference Genome for the Invasive Mosquitofish Gambusia affinis Using a Chicago Library.</title>
        <authorList>
            <person name="Hoffberg S.L."/>
            <person name="Troendle N.J."/>
            <person name="Glenn T.C."/>
            <person name="Mahmud O."/>
            <person name="Louha S."/>
            <person name="Chalopin D."/>
            <person name="Bennetzen J.L."/>
            <person name="Mauricio R."/>
        </authorList>
    </citation>
    <scope>NUCLEOTIDE SEQUENCE [LARGE SCALE GENOMIC DNA]</scope>
    <source>
        <strain evidence="8">NE01/NJP1002.9</strain>
        <tissue evidence="8">Muscle</tissue>
    </source>
</reference>
<evidence type="ECO:0008006" key="10">
    <source>
        <dbReference type="Google" id="ProtNLM"/>
    </source>
</evidence>
<evidence type="ECO:0000256" key="2">
    <source>
        <dbReference type="ARBA" id="ARBA00006307"/>
    </source>
</evidence>
<dbReference type="OMA" id="YRRRTWL"/>
<evidence type="ECO:0000313" key="9">
    <source>
        <dbReference type="Proteomes" id="UP000250572"/>
    </source>
</evidence>
<dbReference type="GO" id="GO:0005576">
    <property type="term" value="C:extracellular region"/>
    <property type="evidence" value="ECO:0007669"/>
    <property type="project" value="UniProtKB-SubCell"/>
</dbReference>
<keyword evidence="3" id="KW-0964">Secreted</keyword>
<evidence type="ECO:0000256" key="7">
    <source>
        <dbReference type="SAM" id="SignalP"/>
    </source>
</evidence>
<dbReference type="Pfam" id="PF01279">
    <property type="entry name" value="Parathyroid"/>
    <property type="match status" value="1"/>
</dbReference>
<keyword evidence="5" id="KW-0372">Hormone</keyword>
<proteinExistence type="inferred from homology"/>
<comment type="similarity">
    <text evidence="2">Belongs to the parathyroid hormone family.</text>
</comment>
<feature type="region of interest" description="Disordered" evidence="6">
    <location>
        <begin position="68"/>
        <end position="102"/>
    </location>
</feature>